<accession>A0A7X0VIY0</accession>
<dbReference type="InterPro" id="IPR035906">
    <property type="entry name" value="MetI-like_sf"/>
</dbReference>
<evidence type="ECO:0000313" key="9">
    <source>
        <dbReference type="Proteomes" id="UP000547209"/>
    </source>
</evidence>
<keyword evidence="2" id="KW-0813">Transport</keyword>
<dbReference type="SUPFAM" id="SSF161098">
    <property type="entry name" value="MetI-like"/>
    <property type="match status" value="1"/>
</dbReference>
<feature type="transmembrane region" description="Helical" evidence="7">
    <location>
        <begin position="80"/>
        <end position="98"/>
    </location>
</feature>
<dbReference type="PANTHER" id="PTHR43744:SF9">
    <property type="entry name" value="POLYGALACTURONAN_RHAMNOGALACTURONAN TRANSPORT SYSTEM PERMEASE PROTEIN YTCP"/>
    <property type="match status" value="1"/>
</dbReference>
<evidence type="ECO:0000256" key="6">
    <source>
        <dbReference type="ARBA" id="ARBA00023136"/>
    </source>
</evidence>
<evidence type="ECO:0000256" key="7">
    <source>
        <dbReference type="SAM" id="Phobius"/>
    </source>
</evidence>
<dbReference type="AlphaFoldDB" id="A0A7X0VIY0"/>
<evidence type="ECO:0000256" key="2">
    <source>
        <dbReference type="ARBA" id="ARBA00022448"/>
    </source>
</evidence>
<keyword evidence="4 7" id="KW-0812">Transmembrane</keyword>
<evidence type="ECO:0000256" key="5">
    <source>
        <dbReference type="ARBA" id="ARBA00022989"/>
    </source>
</evidence>
<keyword evidence="6 7" id="KW-0472">Membrane</keyword>
<dbReference type="EMBL" id="JACJVP010000100">
    <property type="protein sequence ID" value="MBB6675700.1"/>
    <property type="molecule type" value="Genomic_DNA"/>
</dbReference>
<proteinExistence type="predicted"/>
<organism evidence="8 9">
    <name type="scientific">Cohnella nanjingensis</name>
    <dbReference type="NCBI Taxonomy" id="1387779"/>
    <lineage>
        <taxon>Bacteria</taxon>
        <taxon>Bacillati</taxon>
        <taxon>Bacillota</taxon>
        <taxon>Bacilli</taxon>
        <taxon>Bacillales</taxon>
        <taxon>Paenibacillaceae</taxon>
        <taxon>Cohnella</taxon>
    </lineage>
</organism>
<evidence type="ECO:0000256" key="4">
    <source>
        <dbReference type="ARBA" id="ARBA00022692"/>
    </source>
</evidence>
<dbReference type="Gene3D" id="1.10.3720.10">
    <property type="entry name" value="MetI-like"/>
    <property type="match status" value="1"/>
</dbReference>
<evidence type="ECO:0000256" key="3">
    <source>
        <dbReference type="ARBA" id="ARBA00022475"/>
    </source>
</evidence>
<evidence type="ECO:0000313" key="8">
    <source>
        <dbReference type="EMBL" id="MBB6675700.1"/>
    </source>
</evidence>
<feature type="transmembrane region" description="Helical" evidence="7">
    <location>
        <begin position="110"/>
        <end position="132"/>
    </location>
</feature>
<protein>
    <submittedName>
        <fullName evidence="8">Carbohydrate ABC transporter permease</fullName>
    </submittedName>
</protein>
<evidence type="ECO:0000256" key="1">
    <source>
        <dbReference type="ARBA" id="ARBA00004651"/>
    </source>
</evidence>
<comment type="caution">
    <text evidence="8">The sequence shown here is derived from an EMBL/GenBank/DDBJ whole genome shotgun (WGS) entry which is preliminary data.</text>
</comment>
<dbReference type="GO" id="GO:0005886">
    <property type="term" value="C:plasma membrane"/>
    <property type="evidence" value="ECO:0007669"/>
    <property type="project" value="UniProtKB-SubCell"/>
</dbReference>
<sequence>MVQDRTWWGRSFDWLNTAFLIALSLMCIFPLIHVLAISFSSSISVGDVVLWPVDFTTDAYKYVLDKPDFLRSVVMTLKRVAIGVPINMALIVLLAYPLSKDPKAFPMRTAYAWFLVATILFHGGLIPDYLAVRYTGLLDTIWALVLP</sequence>
<feature type="non-terminal residue" evidence="8">
    <location>
        <position position="147"/>
    </location>
</feature>
<keyword evidence="9" id="KW-1185">Reference proteome</keyword>
<feature type="transmembrane region" description="Helical" evidence="7">
    <location>
        <begin position="14"/>
        <end position="36"/>
    </location>
</feature>
<keyword evidence="5 7" id="KW-1133">Transmembrane helix</keyword>
<reference evidence="8 9" key="1">
    <citation type="submission" date="2020-08" db="EMBL/GenBank/DDBJ databases">
        <title>Cohnella phylogeny.</title>
        <authorList>
            <person name="Dunlap C."/>
        </authorList>
    </citation>
    <scope>NUCLEOTIDE SEQUENCE [LARGE SCALE GENOMIC DNA]</scope>
    <source>
        <strain evidence="8 9">DSM 28246</strain>
    </source>
</reference>
<comment type="subcellular location">
    <subcellularLocation>
        <location evidence="1">Cell membrane</location>
        <topology evidence="1">Multi-pass membrane protein</topology>
    </subcellularLocation>
</comment>
<keyword evidence="3" id="KW-1003">Cell membrane</keyword>
<gene>
    <name evidence="8" type="ORF">H7C19_34065</name>
</gene>
<dbReference type="Proteomes" id="UP000547209">
    <property type="component" value="Unassembled WGS sequence"/>
</dbReference>
<name>A0A7X0VIY0_9BACL</name>
<dbReference type="PANTHER" id="PTHR43744">
    <property type="entry name" value="ABC TRANSPORTER PERMEASE PROTEIN MG189-RELATED-RELATED"/>
    <property type="match status" value="1"/>
</dbReference>